<dbReference type="EMBL" id="JAINVB010000001">
    <property type="protein sequence ID" value="MCK0085971.1"/>
    <property type="molecule type" value="Genomic_DNA"/>
</dbReference>
<dbReference type="SMART" id="SM00388">
    <property type="entry name" value="HisKA"/>
    <property type="match status" value="1"/>
</dbReference>
<keyword evidence="8" id="KW-0812">Transmembrane</keyword>
<reference evidence="10" key="1">
    <citation type="journal article" date="2022" name="Cell Host Microbe">
        <title>Colonization of the live biotherapeutic product VE303 and modulation of the microbiota and metabolites in healthy volunteers.</title>
        <authorList>
            <person name="Dsouza M."/>
            <person name="Menon R."/>
            <person name="Crossette E."/>
            <person name="Bhattarai S.K."/>
            <person name="Schneider J."/>
            <person name="Kim Y.G."/>
            <person name="Reddy S."/>
            <person name="Caballero S."/>
            <person name="Felix C."/>
            <person name="Cornacchione L."/>
            <person name="Hendrickson J."/>
            <person name="Watson A.R."/>
            <person name="Minot S.S."/>
            <person name="Greenfield N."/>
            <person name="Schopf L."/>
            <person name="Szabady R."/>
            <person name="Patarroyo J."/>
            <person name="Smith W."/>
            <person name="Harrison P."/>
            <person name="Kuijper E.J."/>
            <person name="Kelly C.P."/>
            <person name="Olle B."/>
            <person name="Bobilev D."/>
            <person name="Silber J.L."/>
            <person name="Bucci V."/>
            <person name="Roberts B."/>
            <person name="Faith J."/>
            <person name="Norman J.M."/>
        </authorList>
    </citation>
    <scope>NUCLEOTIDE SEQUENCE</scope>
    <source>
        <strain evidence="10">VE303-04</strain>
    </source>
</reference>
<name>A0AAW5F475_CLOSY</name>
<proteinExistence type="predicted"/>
<accession>A0AAW5F475</accession>
<evidence type="ECO:0000256" key="6">
    <source>
        <dbReference type="ARBA" id="ARBA00022777"/>
    </source>
</evidence>
<dbReference type="Pfam" id="PF00512">
    <property type="entry name" value="HisKA"/>
    <property type="match status" value="1"/>
</dbReference>
<sequence>MIGRKNAGVFIALILSAGLIASSLTAVFVAGFYNRRQFQMISSVSSAIIEEDPALEPSILSALKAYKNQKSRYAEPEYENVLTAYGYRQSDFINPLYQYVLLLAVAGFTAGSFLFLAVFITWRKKEELRIQTMAEALEKINSGSPDLVLEAGEDSFSKLQDEIYKTVTMMHQTRESALEEKQNFAENLSNIAHQLKTPVTAISLSAQMMETHPDKNYPAQIQKQIKRLIHLEESLLLLSRLDAGTLFLEKEAVDVFTVLTLAADNLQEVFSEADVSLNIPEAGEVEITADLDWTMEAVMNLLKNCMEYSPAGGTVHCSYGQNELYTEILIWDEGKGFQREDIPHLFERFYCGQNAKKNGIGIGLSLAREIIERQNGTIRASNIPDGGGCFEIRFYSH</sequence>
<dbReference type="Gene3D" id="3.30.565.10">
    <property type="entry name" value="Histidine kinase-like ATPase, C-terminal domain"/>
    <property type="match status" value="1"/>
</dbReference>
<dbReference type="PANTHER" id="PTHR45453">
    <property type="entry name" value="PHOSPHATE REGULON SENSOR PROTEIN PHOR"/>
    <property type="match status" value="1"/>
</dbReference>
<dbReference type="SUPFAM" id="SSF47384">
    <property type="entry name" value="Homodimeric domain of signal transducing histidine kinase"/>
    <property type="match status" value="1"/>
</dbReference>
<evidence type="ECO:0000256" key="5">
    <source>
        <dbReference type="ARBA" id="ARBA00022679"/>
    </source>
</evidence>
<comment type="subcellular location">
    <subcellularLocation>
        <location evidence="2">Membrane</location>
    </subcellularLocation>
</comment>
<feature type="domain" description="Histidine kinase" evidence="9">
    <location>
        <begin position="190"/>
        <end position="397"/>
    </location>
</feature>
<feature type="transmembrane region" description="Helical" evidence="8">
    <location>
        <begin position="7"/>
        <end position="33"/>
    </location>
</feature>
<dbReference type="GO" id="GO:0004721">
    <property type="term" value="F:phosphoprotein phosphatase activity"/>
    <property type="evidence" value="ECO:0007669"/>
    <property type="project" value="TreeGrafter"/>
</dbReference>
<dbReference type="Proteomes" id="UP001203136">
    <property type="component" value="Unassembled WGS sequence"/>
</dbReference>
<organism evidence="10 11">
    <name type="scientific">Clostridium symbiosum</name>
    <name type="common">Bacteroides symbiosus</name>
    <dbReference type="NCBI Taxonomy" id="1512"/>
    <lineage>
        <taxon>Bacteria</taxon>
        <taxon>Bacillati</taxon>
        <taxon>Bacillota</taxon>
        <taxon>Clostridia</taxon>
        <taxon>Lachnospirales</taxon>
        <taxon>Lachnospiraceae</taxon>
        <taxon>Otoolea</taxon>
    </lineage>
</organism>
<keyword evidence="8" id="KW-1133">Transmembrane helix</keyword>
<evidence type="ECO:0000256" key="2">
    <source>
        <dbReference type="ARBA" id="ARBA00004370"/>
    </source>
</evidence>
<protein>
    <recommendedName>
        <fullName evidence="3">histidine kinase</fullName>
        <ecNumber evidence="3">2.7.13.3</ecNumber>
    </recommendedName>
</protein>
<dbReference type="SUPFAM" id="SSF55874">
    <property type="entry name" value="ATPase domain of HSP90 chaperone/DNA topoisomerase II/histidine kinase"/>
    <property type="match status" value="1"/>
</dbReference>
<feature type="transmembrane region" description="Helical" evidence="8">
    <location>
        <begin position="96"/>
        <end position="122"/>
    </location>
</feature>
<evidence type="ECO:0000256" key="1">
    <source>
        <dbReference type="ARBA" id="ARBA00000085"/>
    </source>
</evidence>
<gene>
    <name evidence="10" type="ORF">K5I21_08860</name>
</gene>
<dbReference type="Gene3D" id="1.10.287.130">
    <property type="match status" value="1"/>
</dbReference>
<dbReference type="InterPro" id="IPR005467">
    <property type="entry name" value="His_kinase_dom"/>
</dbReference>
<evidence type="ECO:0000256" key="3">
    <source>
        <dbReference type="ARBA" id="ARBA00012438"/>
    </source>
</evidence>
<dbReference type="CDD" id="cd00082">
    <property type="entry name" value="HisKA"/>
    <property type="match status" value="1"/>
</dbReference>
<dbReference type="InterPro" id="IPR036890">
    <property type="entry name" value="HATPase_C_sf"/>
</dbReference>
<dbReference type="InterPro" id="IPR050351">
    <property type="entry name" value="BphY/WalK/GraS-like"/>
</dbReference>
<keyword evidence="6 10" id="KW-0418">Kinase</keyword>
<dbReference type="PANTHER" id="PTHR45453:SF1">
    <property type="entry name" value="PHOSPHATE REGULON SENSOR PROTEIN PHOR"/>
    <property type="match status" value="1"/>
</dbReference>
<comment type="caution">
    <text evidence="10">The sequence shown here is derived from an EMBL/GenBank/DDBJ whole genome shotgun (WGS) entry which is preliminary data.</text>
</comment>
<comment type="catalytic activity">
    <reaction evidence="1">
        <text>ATP + protein L-histidine = ADP + protein N-phospho-L-histidine.</text>
        <dbReference type="EC" id="2.7.13.3"/>
    </reaction>
</comment>
<evidence type="ECO:0000313" key="10">
    <source>
        <dbReference type="EMBL" id="MCK0085971.1"/>
    </source>
</evidence>
<dbReference type="AlphaFoldDB" id="A0AAW5F475"/>
<dbReference type="RefSeq" id="WP_024738192.1">
    <property type="nucleotide sequence ID" value="NZ_CABHNX010000246.1"/>
</dbReference>
<dbReference type="SMART" id="SM00387">
    <property type="entry name" value="HATPase_c"/>
    <property type="match status" value="1"/>
</dbReference>
<dbReference type="InterPro" id="IPR003594">
    <property type="entry name" value="HATPase_dom"/>
</dbReference>
<dbReference type="GO" id="GO:0000155">
    <property type="term" value="F:phosphorelay sensor kinase activity"/>
    <property type="evidence" value="ECO:0007669"/>
    <property type="project" value="InterPro"/>
</dbReference>
<evidence type="ECO:0000256" key="4">
    <source>
        <dbReference type="ARBA" id="ARBA00022553"/>
    </source>
</evidence>
<evidence type="ECO:0000256" key="8">
    <source>
        <dbReference type="SAM" id="Phobius"/>
    </source>
</evidence>
<keyword evidence="4" id="KW-0597">Phosphoprotein</keyword>
<dbReference type="InterPro" id="IPR004358">
    <property type="entry name" value="Sig_transdc_His_kin-like_C"/>
</dbReference>
<evidence type="ECO:0000313" key="11">
    <source>
        <dbReference type="Proteomes" id="UP001203136"/>
    </source>
</evidence>
<dbReference type="PRINTS" id="PR00344">
    <property type="entry name" value="BCTRLSENSOR"/>
</dbReference>
<keyword evidence="8" id="KW-0472">Membrane</keyword>
<dbReference type="PROSITE" id="PS50109">
    <property type="entry name" value="HIS_KIN"/>
    <property type="match status" value="1"/>
</dbReference>
<dbReference type="Pfam" id="PF02518">
    <property type="entry name" value="HATPase_c"/>
    <property type="match status" value="1"/>
</dbReference>
<evidence type="ECO:0000256" key="7">
    <source>
        <dbReference type="ARBA" id="ARBA00023012"/>
    </source>
</evidence>
<dbReference type="InterPro" id="IPR036097">
    <property type="entry name" value="HisK_dim/P_sf"/>
</dbReference>
<keyword evidence="5" id="KW-0808">Transferase</keyword>
<dbReference type="GO" id="GO:0016036">
    <property type="term" value="P:cellular response to phosphate starvation"/>
    <property type="evidence" value="ECO:0007669"/>
    <property type="project" value="TreeGrafter"/>
</dbReference>
<keyword evidence="7" id="KW-0902">Two-component regulatory system</keyword>
<dbReference type="InterPro" id="IPR003661">
    <property type="entry name" value="HisK_dim/P_dom"/>
</dbReference>
<evidence type="ECO:0000259" key="9">
    <source>
        <dbReference type="PROSITE" id="PS50109"/>
    </source>
</evidence>
<dbReference type="GO" id="GO:0005886">
    <property type="term" value="C:plasma membrane"/>
    <property type="evidence" value="ECO:0007669"/>
    <property type="project" value="TreeGrafter"/>
</dbReference>
<dbReference type="EC" id="2.7.13.3" evidence="3"/>